<keyword evidence="1" id="KW-0963">Cytoplasm</keyword>
<dbReference type="GO" id="GO:0006886">
    <property type="term" value="P:intracellular protein transport"/>
    <property type="evidence" value="ECO:0007669"/>
    <property type="project" value="InterPro"/>
</dbReference>
<dbReference type="AlphaFoldDB" id="A0A816FCI8"/>
<sequence>MKYLLLLVNSVPQSKFVDVLLYIRLEYYFGRRFSVASRIFGGIQLIPNIRFKALLAVKVSEYRSPIDEEDLYKIILMLQHASNGSEQLVKIGLSEWISIAQKQKWSEIGYLLQQYGSVGYYLGVLDNKGFKEEERKLRQIIEKATFIPEKLIALYTQWIVTREIVADYQFFKDLKKRFVRTKDYPGLKDKSTKYQLITTEIEQAKLINWLSTGKISVNHVNYDDLADMSDRKVDALVNRITGLHDTPEEAEKRRKRIQAIGTLLKTNDSTKSANIYWLNKFEEALFKIKQKRLRDTQKMAILCAVESEKHVLEQVNTGEGKSFIIAAIATIRCKTGQRYVDIITSSPVLAERDADEMADIYTELDLTVADIRNDDSEARKKAYTANIVYGDIARFQRDHLLHTFYKKMIKGDRTQTAVIVDEVDNMLLDNGNNMLYLSHSIPGMDLLDSLLIFIQQQIHSPIYTGDKSNLELMQQQFDNSTIKKKVLADVFGQFSIEDLRHIFNSIKSDTEIELINKKLIEKGVIDADGYLKIHRHDQLASIDEALSNIGPVFIKRIKACFSIILSRARSIELPVYLRNFVQLHLDELIENCKHALFLETGTGYVVDVDRTENRTTVLEPLITIIDMNTGADLATSQWCGGLHQFLQLKHGCRLSPMSLKAVFVSNVAYLKGYERINGLSGTLGSTEESKTLITLYGADLIRIPTNKPKVFYEHVPIISTEKETWTKAIYDEICDQVEGTRSVLLICEDIKQLEYVYDRLNKCFQMDHNAGERAKECFRNITTYKREHDDFNFEDKNEFQPHRLIIATNLAGRGTDIKLSKSVIDAGGLHVITAFMPKNCRIEEQAYGRAARCGQPGSAQIIAFAEAADDAVQPSVFQLKMFRDNAEVHRLQSLGSFYDFHTEIEEKCLEKFRSYCQHALSAIYSNSAAANDESFPTLPQVVYFALLDQWALWLDSKASLIKQCAAEHSVPLKKKITDSVDEFLNTHQFGNLSNCFEVAKTWINAPQSLLTIG</sequence>
<comment type="caution">
    <text evidence="7">The sequence shown here is derived from an EMBL/GenBank/DDBJ whole genome shotgun (WGS) entry which is preliminary data.</text>
</comment>
<dbReference type="Gene3D" id="3.90.1440.10">
    <property type="entry name" value="SecA, preprotein cross-linking domain"/>
    <property type="match status" value="1"/>
</dbReference>
<evidence type="ECO:0000256" key="2">
    <source>
        <dbReference type="ARBA" id="ARBA00022927"/>
    </source>
</evidence>
<feature type="domain" description="Helicase C-terminal" evidence="5">
    <location>
        <begin position="729"/>
        <end position="897"/>
    </location>
</feature>
<name>A0A816FCI8_ADIRI</name>
<dbReference type="SMART" id="SM00957">
    <property type="entry name" value="SecA_DEAD"/>
    <property type="match status" value="1"/>
</dbReference>
<dbReference type="InterPro" id="IPR014001">
    <property type="entry name" value="Helicase_ATP-bd"/>
</dbReference>
<evidence type="ECO:0000259" key="4">
    <source>
        <dbReference type="PROSITE" id="PS51192"/>
    </source>
</evidence>
<feature type="domain" description="SecA family profile" evidence="6">
    <location>
        <begin position="215"/>
        <end position="898"/>
    </location>
</feature>
<keyword evidence="2" id="KW-0813">Transport</keyword>
<organism evidence="7 8">
    <name type="scientific">Adineta ricciae</name>
    <name type="common">Rotifer</name>
    <dbReference type="NCBI Taxonomy" id="249248"/>
    <lineage>
        <taxon>Eukaryota</taxon>
        <taxon>Metazoa</taxon>
        <taxon>Spiralia</taxon>
        <taxon>Gnathifera</taxon>
        <taxon>Rotifera</taxon>
        <taxon>Eurotatoria</taxon>
        <taxon>Bdelloidea</taxon>
        <taxon>Adinetida</taxon>
        <taxon>Adinetidae</taxon>
        <taxon>Adineta</taxon>
    </lineage>
</organism>
<feature type="non-terminal residue" evidence="7">
    <location>
        <position position="1"/>
    </location>
</feature>
<dbReference type="GO" id="GO:0005524">
    <property type="term" value="F:ATP binding"/>
    <property type="evidence" value="ECO:0007669"/>
    <property type="project" value="InterPro"/>
</dbReference>
<dbReference type="GO" id="GO:0017038">
    <property type="term" value="P:protein import"/>
    <property type="evidence" value="ECO:0007669"/>
    <property type="project" value="InterPro"/>
</dbReference>
<dbReference type="PANTHER" id="PTHR30612">
    <property type="entry name" value="SECA INNER MEMBRANE COMPONENT OF SEC PROTEIN SECRETION SYSTEM"/>
    <property type="match status" value="1"/>
</dbReference>
<dbReference type="Gene3D" id="3.40.50.300">
    <property type="entry name" value="P-loop containing nucleotide triphosphate hydrolases"/>
    <property type="match status" value="2"/>
</dbReference>
<evidence type="ECO:0000259" key="6">
    <source>
        <dbReference type="PROSITE" id="PS51196"/>
    </source>
</evidence>
<dbReference type="InterPro" id="IPR027417">
    <property type="entry name" value="P-loop_NTPase"/>
</dbReference>
<dbReference type="EMBL" id="CAJNOR010011130">
    <property type="protein sequence ID" value="CAF1659238.1"/>
    <property type="molecule type" value="Genomic_DNA"/>
</dbReference>
<dbReference type="PROSITE" id="PS51196">
    <property type="entry name" value="SECA_MOTOR_DEAD"/>
    <property type="match status" value="1"/>
</dbReference>
<evidence type="ECO:0000256" key="1">
    <source>
        <dbReference type="ARBA" id="ARBA00022490"/>
    </source>
</evidence>
<dbReference type="GO" id="GO:0006605">
    <property type="term" value="P:protein targeting"/>
    <property type="evidence" value="ECO:0007669"/>
    <property type="project" value="InterPro"/>
</dbReference>
<dbReference type="SUPFAM" id="SSF52540">
    <property type="entry name" value="P-loop containing nucleoside triphosphate hydrolases"/>
    <property type="match status" value="2"/>
</dbReference>
<evidence type="ECO:0000313" key="8">
    <source>
        <dbReference type="Proteomes" id="UP000663828"/>
    </source>
</evidence>
<dbReference type="PANTHER" id="PTHR30612:SF0">
    <property type="entry name" value="CHLOROPLAST PROTEIN-TRANSPORTING ATPASE"/>
    <property type="match status" value="1"/>
</dbReference>
<dbReference type="PROSITE" id="PS51192">
    <property type="entry name" value="HELICASE_ATP_BIND_1"/>
    <property type="match status" value="1"/>
</dbReference>
<keyword evidence="2" id="KW-0653">Protein transport</keyword>
<dbReference type="InterPro" id="IPR011115">
    <property type="entry name" value="SecA_DEAD"/>
</dbReference>
<accession>A0A816FCI8</accession>
<dbReference type="InterPro" id="IPR000185">
    <property type="entry name" value="SecA"/>
</dbReference>
<keyword evidence="3" id="KW-0811">Translocation</keyword>
<reference evidence="7" key="1">
    <citation type="submission" date="2021-02" db="EMBL/GenBank/DDBJ databases">
        <authorList>
            <person name="Nowell W R."/>
        </authorList>
    </citation>
    <scope>NUCLEOTIDE SEQUENCE</scope>
</reference>
<dbReference type="Proteomes" id="UP000663828">
    <property type="component" value="Unassembled WGS sequence"/>
</dbReference>
<proteinExistence type="predicted"/>
<dbReference type="Pfam" id="PF07517">
    <property type="entry name" value="SecA_DEAD"/>
    <property type="match status" value="1"/>
</dbReference>
<evidence type="ECO:0008006" key="9">
    <source>
        <dbReference type="Google" id="ProtNLM"/>
    </source>
</evidence>
<gene>
    <name evidence="7" type="ORF">XAT740_LOCUS56526</name>
</gene>
<evidence type="ECO:0000256" key="3">
    <source>
        <dbReference type="ARBA" id="ARBA00023010"/>
    </source>
</evidence>
<keyword evidence="8" id="KW-1185">Reference proteome</keyword>
<dbReference type="PRINTS" id="PR00906">
    <property type="entry name" value="SECA"/>
</dbReference>
<evidence type="ECO:0000313" key="7">
    <source>
        <dbReference type="EMBL" id="CAF1659238.1"/>
    </source>
</evidence>
<dbReference type="InterPro" id="IPR014018">
    <property type="entry name" value="SecA_motor_DEAD"/>
</dbReference>
<protein>
    <recommendedName>
        <fullName evidence="9">Protein translocase subunit SecA</fullName>
    </recommendedName>
</protein>
<dbReference type="PROSITE" id="PS51194">
    <property type="entry name" value="HELICASE_CTER"/>
    <property type="match status" value="1"/>
</dbReference>
<dbReference type="InterPro" id="IPR001650">
    <property type="entry name" value="Helicase_C-like"/>
</dbReference>
<feature type="domain" description="Helicase ATP-binding" evidence="4">
    <location>
        <begin position="302"/>
        <end position="459"/>
    </location>
</feature>
<evidence type="ECO:0000259" key="5">
    <source>
        <dbReference type="PROSITE" id="PS51194"/>
    </source>
</evidence>
<dbReference type="GO" id="GO:0016020">
    <property type="term" value="C:membrane"/>
    <property type="evidence" value="ECO:0007669"/>
    <property type="project" value="InterPro"/>
</dbReference>